<evidence type="ECO:0000259" key="3">
    <source>
        <dbReference type="Pfam" id="PF21924"/>
    </source>
</evidence>
<comment type="caution">
    <text evidence="4">The sequence shown here is derived from an EMBL/GenBank/DDBJ whole genome shotgun (WGS) entry which is preliminary data.</text>
</comment>
<dbReference type="VEuPathDB" id="FungiDB:SPSK_01692"/>
<evidence type="ECO:0000313" key="4">
    <source>
        <dbReference type="EMBL" id="KJR87337.1"/>
    </source>
</evidence>
<dbReference type="PANTHER" id="PTHR42067:SF1">
    <property type="entry name" value="MITOTIC APPARATUS PROTEIN P62"/>
    <property type="match status" value="1"/>
</dbReference>
<organism evidence="4 5">
    <name type="scientific">Sporothrix schenckii 1099-18</name>
    <dbReference type="NCBI Taxonomy" id="1397361"/>
    <lineage>
        <taxon>Eukaryota</taxon>
        <taxon>Fungi</taxon>
        <taxon>Dikarya</taxon>
        <taxon>Ascomycota</taxon>
        <taxon>Pezizomycotina</taxon>
        <taxon>Sordariomycetes</taxon>
        <taxon>Sordariomycetidae</taxon>
        <taxon>Ophiostomatales</taxon>
        <taxon>Ophiostomataceae</taxon>
        <taxon>Sporothrix</taxon>
    </lineage>
</organism>
<dbReference type="AlphaFoldDB" id="A0A0F2MCG8"/>
<dbReference type="KEGG" id="ssck:SPSK_01692"/>
<reference evidence="4 5" key="1">
    <citation type="journal article" date="2014" name="BMC Genomics">
        <title>Comparative genomics of the major fungal agents of human and animal Sporotrichosis: Sporothrix schenckii and Sporothrix brasiliensis.</title>
        <authorList>
            <person name="Teixeira M.M."/>
            <person name="de Almeida L.G."/>
            <person name="Kubitschek-Barreira P."/>
            <person name="Alves F.L."/>
            <person name="Kioshima E.S."/>
            <person name="Abadio A.K."/>
            <person name="Fernandes L."/>
            <person name="Derengowski L.S."/>
            <person name="Ferreira K.S."/>
            <person name="Souza R.C."/>
            <person name="Ruiz J.C."/>
            <person name="de Andrade N.C."/>
            <person name="Paes H.C."/>
            <person name="Nicola A.M."/>
            <person name="Albuquerque P."/>
            <person name="Gerber A.L."/>
            <person name="Martins V.P."/>
            <person name="Peconick L.D."/>
            <person name="Neto A.V."/>
            <person name="Chaucanez C.B."/>
            <person name="Silva P.A."/>
            <person name="Cunha O.L."/>
            <person name="de Oliveira F.F."/>
            <person name="dos Santos T.C."/>
            <person name="Barros A.L."/>
            <person name="Soares M.A."/>
            <person name="de Oliveira L.M."/>
            <person name="Marini M.M."/>
            <person name="Villalobos-Duno H."/>
            <person name="Cunha M.M."/>
            <person name="de Hoog S."/>
            <person name="da Silveira J.F."/>
            <person name="Henrissat B."/>
            <person name="Nino-Vega G.A."/>
            <person name="Cisalpino P.S."/>
            <person name="Mora-Montes H.M."/>
            <person name="Almeida S.R."/>
            <person name="Stajich J.E."/>
            <person name="Lopes-Bezerra L.M."/>
            <person name="Vasconcelos A.T."/>
            <person name="Felipe M.S."/>
        </authorList>
    </citation>
    <scope>NUCLEOTIDE SEQUENCE [LARGE SCALE GENOMIC DNA]</scope>
    <source>
        <strain evidence="4 5">1099-18</strain>
    </source>
</reference>
<dbReference type="GeneID" id="27663876"/>
<dbReference type="Proteomes" id="UP000033710">
    <property type="component" value="Unassembled WGS sequence"/>
</dbReference>
<feature type="compositionally biased region" description="Low complexity" evidence="2">
    <location>
        <begin position="411"/>
        <end position="421"/>
    </location>
</feature>
<proteinExistence type="predicted"/>
<reference evidence="4 5" key="2">
    <citation type="journal article" date="2015" name="Eukaryot. Cell">
        <title>Asexual propagation of a virulent clone complex in a human and feline outbreak of sporotrichosis.</title>
        <authorList>
            <person name="Teixeira Mde M."/>
            <person name="Rodrigues A.M."/>
            <person name="Tsui C.K."/>
            <person name="de Almeida L.G."/>
            <person name="Van Diepeningen A.D."/>
            <person name="van den Ende B.G."/>
            <person name="Fernandes G.F."/>
            <person name="Kano R."/>
            <person name="Hamelin R.C."/>
            <person name="Lopes-Bezerra L.M."/>
            <person name="Vasconcelos A.T."/>
            <person name="de Hoog S."/>
            <person name="de Camargo Z.P."/>
            <person name="Felipe M.S."/>
        </authorList>
    </citation>
    <scope>NUCLEOTIDE SEQUENCE [LARGE SCALE GENOMIC DNA]</scope>
    <source>
        <strain evidence="4 5">1099-18</strain>
    </source>
</reference>
<feature type="domain" description="XRCC4 coiled-coil" evidence="3">
    <location>
        <begin position="153"/>
        <end position="201"/>
    </location>
</feature>
<evidence type="ECO:0000256" key="1">
    <source>
        <dbReference type="SAM" id="Coils"/>
    </source>
</evidence>
<dbReference type="SUPFAM" id="SSF58022">
    <property type="entry name" value="XRCC4, C-terminal oligomerization domain"/>
    <property type="match status" value="1"/>
</dbReference>
<dbReference type="OrthoDB" id="8064436at2759"/>
<evidence type="ECO:0000256" key="2">
    <source>
        <dbReference type="SAM" id="MobiDB-lite"/>
    </source>
</evidence>
<dbReference type="EMBL" id="AXCR01000005">
    <property type="protein sequence ID" value="KJR87337.1"/>
    <property type="molecule type" value="Genomic_DNA"/>
</dbReference>
<feature type="compositionally biased region" description="Acidic residues" evidence="2">
    <location>
        <begin position="226"/>
        <end position="237"/>
    </location>
</feature>
<sequence length="437" mass="47087">MADQTSHVVRMPRSDEEGSFVLVRVSPSGSASRPLNVRLVATEGVAPYVLALRHDRIDKLRGQNAPCSPEEWEQILSFLLLGQGSVDNVDATATVKEESTLTVTIRKRVQNITQRLGTLSLTYDGDEGIELFEWCGEVAEERTKVANELSAATAEQRNLQAAVDDLKAQLDEFLETKEADEAVLLENFCLLLNEKKAKIRQQYRQLTMAGQAEAEAAKIAEAEAEIKEEEDLEEDETSAPAPASTRGRRGAARGRVGNVGRGAATTAAKAKPGAKRRAAAAVSEDEKDSDEGEFEKAPSTATRGSIRQKGKEAATAEAEAEAASNTQSEDDDRTTEHDDVSTESEEDAEPMDEDVEVKEEEQSQRSKATKAAKGKVQQQAPKKAVLDPAPAQDEAPPPRRTLAFGKPKTGPAAAPPASSSSKDQNMDGSDSESDDEL</sequence>
<feature type="compositionally biased region" description="Low complexity" evidence="2">
    <location>
        <begin position="253"/>
        <end position="271"/>
    </location>
</feature>
<accession>A0A0F2MCG8</accession>
<dbReference type="RefSeq" id="XP_016590013.1">
    <property type="nucleotide sequence ID" value="XM_016728599.1"/>
</dbReference>
<feature type="compositionally biased region" description="Acidic residues" evidence="2">
    <location>
        <begin position="283"/>
        <end position="293"/>
    </location>
</feature>
<dbReference type="InterPro" id="IPR014751">
    <property type="entry name" value="XRCC4-like_C"/>
</dbReference>
<feature type="coiled-coil region" evidence="1">
    <location>
        <begin position="149"/>
        <end position="183"/>
    </location>
</feature>
<feature type="compositionally biased region" description="Acidic residues" evidence="2">
    <location>
        <begin position="341"/>
        <end position="359"/>
    </location>
</feature>
<protein>
    <recommendedName>
        <fullName evidence="3">XRCC4 coiled-coil domain-containing protein</fullName>
    </recommendedName>
</protein>
<name>A0A0F2MCG8_SPOSC</name>
<gene>
    <name evidence="4" type="ORF">SPSK_01692</name>
</gene>
<dbReference type="Gene3D" id="1.20.5.370">
    <property type="match status" value="1"/>
</dbReference>
<dbReference type="InterPro" id="IPR053962">
    <property type="entry name" value="XRCC4_CC"/>
</dbReference>
<keyword evidence="1" id="KW-0175">Coiled coil</keyword>
<dbReference type="Pfam" id="PF21924">
    <property type="entry name" value="XRCC4_CC"/>
    <property type="match status" value="1"/>
</dbReference>
<dbReference type="PANTHER" id="PTHR42067">
    <property type="entry name" value="YALI0C15378P"/>
    <property type="match status" value="1"/>
</dbReference>
<evidence type="ECO:0000313" key="5">
    <source>
        <dbReference type="Proteomes" id="UP000033710"/>
    </source>
</evidence>
<feature type="region of interest" description="Disordered" evidence="2">
    <location>
        <begin position="226"/>
        <end position="437"/>
    </location>
</feature>